<name>A0A2Z6QMH5_9GLOM</name>
<proteinExistence type="predicted"/>
<dbReference type="STRING" id="94130.A0A2Z6QMH5"/>
<evidence type="ECO:0000256" key="2">
    <source>
        <dbReference type="SAM" id="MobiDB-lite"/>
    </source>
</evidence>
<feature type="region of interest" description="Disordered" evidence="2">
    <location>
        <begin position="1"/>
        <end position="23"/>
    </location>
</feature>
<feature type="transmembrane region" description="Helical" evidence="3">
    <location>
        <begin position="1148"/>
        <end position="1163"/>
    </location>
</feature>
<feature type="transmembrane region" description="Helical" evidence="3">
    <location>
        <begin position="1062"/>
        <end position="1082"/>
    </location>
</feature>
<dbReference type="EMBL" id="BEXD01000942">
    <property type="protein sequence ID" value="GBB91277.1"/>
    <property type="molecule type" value="Genomic_DNA"/>
</dbReference>
<feature type="coiled-coil region" evidence="1">
    <location>
        <begin position="1489"/>
        <end position="1520"/>
    </location>
</feature>
<keyword evidence="5" id="KW-1185">Reference proteome</keyword>
<protein>
    <recommendedName>
        <fullName evidence="6">Ion transport domain-containing protein</fullName>
    </recommendedName>
</protein>
<dbReference type="Proteomes" id="UP000247702">
    <property type="component" value="Unassembled WGS sequence"/>
</dbReference>
<keyword evidence="3" id="KW-1133">Transmembrane helix</keyword>
<gene>
    <name evidence="4" type="ORF">RclHR1_18460002</name>
</gene>
<reference evidence="4 5" key="1">
    <citation type="submission" date="2017-11" db="EMBL/GenBank/DDBJ databases">
        <title>The genome of Rhizophagus clarus HR1 reveals common genetic basis of auxotrophy among arbuscular mycorrhizal fungi.</title>
        <authorList>
            <person name="Kobayashi Y."/>
        </authorList>
    </citation>
    <scope>NUCLEOTIDE SEQUENCE [LARGE SCALE GENOMIC DNA]</scope>
    <source>
        <strain evidence="4 5">HR1</strain>
    </source>
</reference>
<feature type="coiled-coil region" evidence="1">
    <location>
        <begin position="1298"/>
        <end position="1386"/>
    </location>
</feature>
<accession>A0A2Z6QMH5</accession>
<evidence type="ECO:0008006" key="6">
    <source>
        <dbReference type="Google" id="ProtNLM"/>
    </source>
</evidence>
<evidence type="ECO:0000256" key="3">
    <source>
        <dbReference type="SAM" id="Phobius"/>
    </source>
</evidence>
<feature type="transmembrane region" description="Helical" evidence="3">
    <location>
        <begin position="1175"/>
        <end position="1201"/>
    </location>
</feature>
<feature type="transmembrane region" description="Helical" evidence="3">
    <location>
        <begin position="995"/>
        <end position="1011"/>
    </location>
</feature>
<organism evidence="4 5">
    <name type="scientific">Rhizophagus clarus</name>
    <dbReference type="NCBI Taxonomy" id="94130"/>
    <lineage>
        <taxon>Eukaryota</taxon>
        <taxon>Fungi</taxon>
        <taxon>Fungi incertae sedis</taxon>
        <taxon>Mucoromycota</taxon>
        <taxon>Glomeromycotina</taxon>
        <taxon>Glomeromycetes</taxon>
        <taxon>Glomerales</taxon>
        <taxon>Glomeraceae</taxon>
        <taxon>Rhizophagus</taxon>
    </lineage>
</organism>
<evidence type="ECO:0000313" key="5">
    <source>
        <dbReference type="Proteomes" id="UP000247702"/>
    </source>
</evidence>
<comment type="caution">
    <text evidence="4">The sequence shown here is derived from an EMBL/GenBank/DDBJ whole genome shotgun (WGS) entry which is preliminary data.</text>
</comment>
<keyword evidence="3" id="KW-0812">Transmembrane</keyword>
<keyword evidence="3" id="KW-0472">Membrane</keyword>
<evidence type="ECO:0000256" key="1">
    <source>
        <dbReference type="SAM" id="Coils"/>
    </source>
</evidence>
<sequence>MSEEKDNDISENNPETRNSIDHEQYAIYVKHEAKNVEDTYSKTKNKYRSAKLIKSTRRSSSTNILNPDSSITSYGEEDYHIAICQDGKFVATLSTANLQIKILENTDLRYINDDRNENDKMIVTFKINNDFTISKEHENINIDVVTKNGNEGDDEDKETASSKDENFRWSIDISNICTKDTKESGWWSMIPNQSLENKSENYIFVAVSRMVDEDMKKIMKETTKNENGITVIYRVKLNVNKNDVFVSKDTMNIIIYNIFNVSGICRFVHKSKNKKEVSSLESRFTLRRFLILNFDSIHSFHCKDDFNLYKKFEYPPCIRRELDALDSSKVVSVCKNLLFSCLYGKYFLVEHYKDNIQLLEVYDLELMKLETITKRVEKSQDKLIRKYNRNNFAISKNKQLLCFTRGLRSVKLYFMNNGLEAISKKFNDIEKIYLLEFIEDDKKLLVIGSEKGKLRIIIWNMYNNFGDIETIEELDKFLTIDNLATRLARTSGNLLQVDDNGIVSSVLKNVKAECDKYYISLNEKYNVEPNKKPIKQIDEKHTIYYHDQSIKNFEPIVTDKEPWVSGDYERTSYCLYRNEEGSEIETLQLIVGRTTIQVWHQIQDTNKNQDSLPNKGEPFLEYIWTNGIPVNQERRETRLRIDEFKYGLNISGKLNDFYLKVYWYERVSKDDKPEIEKDNNEIDKMEKNRGKIIERGENQVREKVEEIRRQDIIDKVNAVRHACKALEFINKRTELLVNYTEEHLCEEMVAYITRIIWRFIKYKPDDFRLLDVRRNVMKYLILGDCDQLVKFMLFGNDDNDENINKLHIPRNTFWKKSKTIIDDTEEYEITNVMELAIHHCKGREIRNTIIVAYLLEYYSRHAIDYAGWMSTVSKALPLLFKYNYDDYIKKLFRKECFVNQNYLSALNIIPEKFQERHNNHGIKFRTFEVNLRSNKINWYSMIWKIFEYFTIRIFQYYEGLINKDAEKQSLALRVVPLPEFTVNYYTHRNKSKRKILFSFLLFLFIPRWYEINWNKKNNLSPFSRAILYENHDDIYDNPATEAIIATEIIQLVHHRRKYFSDIYNFFDIFAISIPMIAISIMLKDFRFSDGFDFISPLNTKFLLLKETNIIKTKDTTFSGSVTNPANGQEQFNVEMKANFDPTDRNDNPYSYFPTALLATYYWLNGDFVQRDAFDFWAVEIFTLIASILLVTILQNLLIAFMSGVYENAATKGRHALLRFRANQIADYEALRHIHFKRDPKYIYYIGQSKTFERWYETKKDDGPIYKDFEKKSTFTKFLFEEKDYDEFSIWDYDAEIGIEKFKIMKNNLNDNIENLIKNFNQKNEIVKFKTMNSLNENLIKELDQVNDKKYNNDVDIKVEIVKFKTMKNSLNDMENLIKKFEDQKNEIVKFKIMKKSLNDNIEELIKILDDDVDIDIKTVKFKTVKNNLNNIIENLKKNLDQINDDDDEDINILITKFKTMKEDLNDNIKKLIKYFDQKDYDVVSVDTKIENFKIMKKSLNNNIENLIKNLKAQKNEINANNFDEKIKILQDIKN</sequence>
<keyword evidence="1" id="KW-0175">Coiled coil</keyword>
<evidence type="ECO:0000313" key="4">
    <source>
        <dbReference type="EMBL" id="GBB91277.1"/>
    </source>
</evidence>